<dbReference type="Proteomes" id="UP001550853">
    <property type="component" value="Unassembled WGS sequence"/>
</dbReference>
<evidence type="ECO:0000313" key="3">
    <source>
        <dbReference type="EMBL" id="MEU3709636.1"/>
    </source>
</evidence>
<evidence type="ECO:0000256" key="2">
    <source>
        <dbReference type="SAM" id="Phobius"/>
    </source>
</evidence>
<keyword evidence="2" id="KW-0812">Transmembrane</keyword>
<feature type="compositionally biased region" description="Low complexity" evidence="1">
    <location>
        <begin position="52"/>
        <end position="88"/>
    </location>
</feature>
<keyword evidence="4" id="KW-1185">Reference proteome</keyword>
<dbReference type="Pfam" id="PF12679">
    <property type="entry name" value="ABC2_membrane_2"/>
    <property type="match status" value="1"/>
</dbReference>
<feature type="compositionally biased region" description="Pro residues" evidence="1">
    <location>
        <begin position="174"/>
        <end position="191"/>
    </location>
</feature>
<feature type="compositionally biased region" description="Low complexity" evidence="1">
    <location>
        <begin position="146"/>
        <end position="173"/>
    </location>
</feature>
<proteinExistence type="predicted"/>
<protein>
    <submittedName>
        <fullName evidence="3">ABC transporter permease subunit</fullName>
    </submittedName>
</protein>
<feature type="transmembrane region" description="Helical" evidence="2">
    <location>
        <begin position="308"/>
        <end position="334"/>
    </location>
</feature>
<keyword evidence="2" id="KW-1133">Transmembrane helix</keyword>
<comment type="caution">
    <text evidence="3">The sequence shown here is derived from an EMBL/GenBank/DDBJ whole genome shotgun (WGS) entry which is preliminary data.</text>
</comment>
<keyword evidence="2" id="KW-0472">Membrane</keyword>
<gene>
    <name evidence="3" type="ORF">AB0E61_05980</name>
</gene>
<dbReference type="EMBL" id="JBEZVI010000003">
    <property type="protein sequence ID" value="MEU3709636.1"/>
    <property type="molecule type" value="Genomic_DNA"/>
</dbReference>
<dbReference type="PANTHER" id="PTHR37305">
    <property type="entry name" value="INTEGRAL MEMBRANE PROTEIN-RELATED"/>
    <property type="match status" value="1"/>
</dbReference>
<feature type="transmembrane region" description="Helical" evidence="2">
    <location>
        <begin position="441"/>
        <end position="458"/>
    </location>
</feature>
<accession>A0ABV2YVZ2</accession>
<feature type="transmembrane region" description="Helical" evidence="2">
    <location>
        <begin position="354"/>
        <end position="374"/>
    </location>
</feature>
<name>A0ABV2YVZ2_9ACTN</name>
<evidence type="ECO:0000313" key="4">
    <source>
        <dbReference type="Proteomes" id="UP001550853"/>
    </source>
</evidence>
<feature type="transmembrane region" description="Helical" evidence="2">
    <location>
        <begin position="266"/>
        <end position="287"/>
    </location>
</feature>
<sequence length="464" mass="46734">MTSPQQPQPERGPNDDAAAQGRPAGQDQPAAPGQPPAAPAQPAAPPQPPAAPQGAAPAQPAADAAQPAPAAPQGEPAAPRGQQPAREQGTVVLGAVPQPQPPARESGTMVLQAQPLPAHQGDGPPPQPLAAGGSLAKEPGTMTLRAQSATPQPGAPAPGGQPVAPGQIPQAGAPQPPAPAQPGPGLPPQGQPFPGASHGAPVGYTSPIPVRSTHLGHALASEWTKIRSVRSTLWTLGALFVLIFSIGTLTALALGGQRFVDPKLGMAFFGVLLGTLCIIPLGVLVISSEYGTGMIRTTMTACPSRARVLAAKSIVFTALAFVITTITTTLVAVLTNALVSGPDPTAGEWLRATVGAGLYVSVLGLLALAVGSLLRHSAGAISAMLGLVLLPMLLAVFMLGSESLKSLSKALIEYSVPNSLASLYGNPFLGTDTGPQGWEPLWILMGVTAVVLGAAFAAQSRRDV</sequence>
<feature type="transmembrane region" description="Helical" evidence="2">
    <location>
        <begin position="381"/>
        <end position="400"/>
    </location>
</feature>
<feature type="compositionally biased region" description="Pro residues" evidence="1">
    <location>
        <begin position="32"/>
        <end position="51"/>
    </location>
</feature>
<organism evidence="3 4">
    <name type="scientific">Streptomyces catenulae</name>
    <dbReference type="NCBI Taxonomy" id="66875"/>
    <lineage>
        <taxon>Bacteria</taxon>
        <taxon>Bacillati</taxon>
        <taxon>Actinomycetota</taxon>
        <taxon>Actinomycetes</taxon>
        <taxon>Kitasatosporales</taxon>
        <taxon>Streptomycetaceae</taxon>
        <taxon>Streptomyces</taxon>
    </lineage>
</organism>
<reference evidence="3 4" key="1">
    <citation type="submission" date="2024-06" db="EMBL/GenBank/DDBJ databases">
        <title>The Natural Products Discovery Center: Release of the First 8490 Sequenced Strains for Exploring Actinobacteria Biosynthetic Diversity.</title>
        <authorList>
            <person name="Kalkreuter E."/>
            <person name="Kautsar S.A."/>
            <person name="Yang D."/>
            <person name="Bader C.D."/>
            <person name="Teijaro C.N."/>
            <person name="Fluegel L."/>
            <person name="Davis C.M."/>
            <person name="Simpson J.R."/>
            <person name="Lauterbach L."/>
            <person name="Steele A.D."/>
            <person name="Gui C."/>
            <person name="Meng S."/>
            <person name="Li G."/>
            <person name="Viehrig K."/>
            <person name="Ye F."/>
            <person name="Su P."/>
            <person name="Kiefer A.F."/>
            <person name="Nichols A."/>
            <person name="Cepeda A.J."/>
            <person name="Yan W."/>
            <person name="Fan B."/>
            <person name="Jiang Y."/>
            <person name="Adhikari A."/>
            <person name="Zheng C.-J."/>
            <person name="Schuster L."/>
            <person name="Cowan T.M."/>
            <person name="Smanski M.J."/>
            <person name="Chevrette M.G."/>
            <person name="De Carvalho L.P.S."/>
            <person name="Shen B."/>
        </authorList>
    </citation>
    <scope>NUCLEOTIDE SEQUENCE [LARGE SCALE GENOMIC DNA]</scope>
    <source>
        <strain evidence="3 4">NPDC033039</strain>
    </source>
</reference>
<feature type="compositionally biased region" description="Low complexity" evidence="1">
    <location>
        <begin position="17"/>
        <end position="31"/>
    </location>
</feature>
<feature type="transmembrane region" description="Helical" evidence="2">
    <location>
        <begin position="233"/>
        <end position="254"/>
    </location>
</feature>
<dbReference type="PANTHER" id="PTHR37305:SF1">
    <property type="entry name" value="MEMBRANE PROTEIN"/>
    <property type="match status" value="1"/>
</dbReference>
<feature type="region of interest" description="Disordered" evidence="1">
    <location>
        <begin position="1"/>
        <end position="205"/>
    </location>
</feature>
<evidence type="ECO:0000256" key="1">
    <source>
        <dbReference type="SAM" id="MobiDB-lite"/>
    </source>
</evidence>